<comment type="caution">
    <text evidence="2">The sequence shown here is derived from an EMBL/GenBank/DDBJ whole genome shotgun (WGS) entry which is preliminary data.</text>
</comment>
<evidence type="ECO:0000256" key="1">
    <source>
        <dbReference type="SAM" id="MobiDB-lite"/>
    </source>
</evidence>
<gene>
    <name evidence="2" type="ORF">B0H16DRAFT_1463537</name>
</gene>
<protein>
    <submittedName>
        <fullName evidence="2">Uncharacterized protein</fullName>
    </submittedName>
</protein>
<evidence type="ECO:0000313" key="2">
    <source>
        <dbReference type="EMBL" id="KAJ7743875.1"/>
    </source>
</evidence>
<organism evidence="2 3">
    <name type="scientific">Mycena metata</name>
    <dbReference type="NCBI Taxonomy" id="1033252"/>
    <lineage>
        <taxon>Eukaryota</taxon>
        <taxon>Fungi</taxon>
        <taxon>Dikarya</taxon>
        <taxon>Basidiomycota</taxon>
        <taxon>Agaricomycotina</taxon>
        <taxon>Agaricomycetes</taxon>
        <taxon>Agaricomycetidae</taxon>
        <taxon>Agaricales</taxon>
        <taxon>Marasmiineae</taxon>
        <taxon>Mycenaceae</taxon>
        <taxon>Mycena</taxon>
    </lineage>
</organism>
<dbReference type="Proteomes" id="UP001215598">
    <property type="component" value="Unassembled WGS sequence"/>
</dbReference>
<accession>A0AAD7N4D0</accession>
<reference evidence="2" key="1">
    <citation type="submission" date="2023-03" db="EMBL/GenBank/DDBJ databases">
        <title>Massive genome expansion in bonnet fungi (Mycena s.s.) driven by repeated elements and novel gene families across ecological guilds.</title>
        <authorList>
            <consortium name="Lawrence Berkeley National Laboratory"/>
            <person name="Harder C.B."/>
            <person name="Miyauchi S."/>
            <person name="Viragh M."/>
            <person name="Kuo A."/>
            <person name="Thoen E."/>
            <person name="Andreopoulos B."/>
            <person name="Lu D."/>
            <person name="Skrede I."/>
            <person name="Drula E."/>
            <person name="Henrissat B."/>
            <person name="Morin E."/>
            <person name="Kohler A."/>
            <person name="Barry K."/>
            <person name="LaButti K."/>
            <person name="Morin E."/>
            <person name="Salamov A."/>
            <person name="Lipzen A."/>
            <person name="Mereny Z."/>
            <person name="Hegedus B."/>
            <person name="Baldrian P."/>
            <person name="Stursova M."/>
            <person name="Weitz H."/>
            <person name="Taylor A."/>
            <person name="Grigoriev I.V."/>
            <person name="Nagy L.G."/>
            <person name="Martin F."/>
            <person name="Kauserud H."/>
        </authorList>
    </citation>
    <scope>NUCLEOTIDE SEQUENCE</scope>
    <source>
        <strain evidence="2">CBHHK182m</strain>
    </source>
</reference>
<feature type="region of interest" description="Disordered" evidence="1">
    <location>
        <begin position="141"/>
        <end position="166"/>
    </location>
</feature>
<feature type="compositionally biased region" description="Basic residues" evidence="1">
    <location>
        <begin position="141"/>
        <end position="151"/>
    </location>
</feature>
<keyword evidence="3" id="KW-1185">Reference proteome</keyword>
<feature type="compositionally biased region" description="Polar residues" evidence="1">
    <location>
        <begin position="154"/>
        <end position="166"/>
    </location>
</feature>
<sequence length="516" mass="58997">MNTGVHAQKAFRHQRFRRARAEDAVLGFMFQVSTHLGAGWVELKYGGWVGVVSIGAEYNRKALAFFCFFVFFFYPRHSRSAHSNHDTDTVCGERMQGEEERKGSHPGFKCATRILATSEVVIPRHLNIECHGFCEREETKKRRNTVNKKRNSTGVEKSNPNGETLTPTIQHTSKIQAEWLCKNRDRFSEFNLIGFGFGLKLKLQWRYESKRGSQREREAEAEWKVERADRKMVVWSSASAVCGRLAIGARRPSFEHQAGAERTESRSGGRRSEVNLIGLNLKSGGGGVRVGYLRVERDRVWEVERAAESQSENDRRPWPVVQVQARKYLQVRLLASFVEVHTCAGLYRVERAERWLYGLATLAVWQVERAQWQLEPVLVAREINFNSNRPYPFPTNPKGVGRAPLSPRDVLGNSNMYTNDRSLGWSASRFVGASLSTVVERVKRGYLREASVMQQCRLEGTAEETYASVRTYRIFTEAGWAGRRVPVTTTTTTEFEPELELWCRTFTSPPQRSTKE</sequence>
<evidence type="ECO:0000313" key="3">
    <source>
        <dbReference type="Proteomes" id="UP001215598"/>
    </source>
</evidence>
<dbReference type="EMBL" id="JARKIB010000089">
    <property type="protein sequence ID" value="KAJ7743875.1"/>
    <property type="molecule type" value="Genomic_DNA"/>
</dbReference>
<dbReference type="AlphaFoldDB" id="A0AAD7N4D0"/>
<proteinExistence type="predicted"/>
<name>A0AAD7N4D0_9AGAR</name>